<dbReference type="EMBL" id="JACVVK020000026">
    <property type="protein sequence ID" value="KAK7502307.1"/>
    <property type="molecule type" value="Genomic_DNA"/>
</dbReference>
<gene>
    <name evidence="1" type="ORF">BaRGS_00006260</name>
</gene>
<proteinExistence type="predicted"/>
<dbReference type="AlphaFoldDB" id="A0ABD0LS90"/>
<evidence type="ECO:0000313" key="1">
    <source>
        <dbReference type="EMBL" id="KAK7502307.1"/>
    </source>
</evidence>
<evidence type="ECO:0000313" key="2">
    <source>
        <dbReference type="Proteomes" id="UP001519460"/>
    </source>
</evidence>
<keyword evidence="2" id="KW-1185">Reference proteome</keyword>
<organism evidence="1 2">
    <name type="scientific">Batillaria attramentaria</name>
    <dbReference type="NCBI Taxonomy" id="370345"/>
    <lineage>
        <taxon>Eukaryota</taxon>
        <taxon>Metazoa</taxon>
        <taxon>Spiralia</taxon>
        <taxon>Lophotrochozoa</taxon>
        <taxon>Mollusca</taxon>
        <taxon>Gastropoda</taxon>
        <taxon>Caenogastropoda</taxon>
        <taxon>Sorbeoconcha</taxon>
        <taxon>Cerithioidea</taxon>
        <taxon>Batillariidae</taxon>
        <taxon>Batillaria</taxon>
    </lineage>
</organism>
<sequence>MKKMRVLDCGAAQTGVQMKKMRVLDCGAAQTGVQMKKMRVLDCGAAQTGVQMKKMRVLDCGAAQTGVQMKKMRVLDCGAAQTGVQMKKMRVLDCGAAYSGVKKEGKRINSSSVAFYEPLLAITYLTIRIGQPRRAFGMGRLTGGVRPLSGYHGNRKALRNGGQLYSQTRTWRTVLVRLLDVSLKLRVVNSWENLGASVVDDEL</sequence>
<reference evidence="1 2" key="1">
    <citation type="journal article" date="2023" name="Sci. Data">
        <title>Genome assembly of the Korean intertidal mud-creeper Batillaria attramentaria.</title>
        <authorList>
            <person name="Patra A.K."/>
            <person name="Ho P.T."/>
            <person name="Jun S."/>
            <person name="Lee S.J."/>
            <person name="Kim Y."/>
            <person name="Won Y.J."/>
        </authorList>
    </citation>
    <scope>NUCLEOTIDE SEQUENCE [LARGE SCALE GENOMIC DNA]</scope>
    <source>
        <strain evidence="1">Wonlab-2016</strain>
    </source>
</reference>
<accession>A0ABD0LS90</accession>
<dbReference type="Proteomes" id="UP001519460">
    <property type="component" value="Unassembled WGS sequence"/>
</dbReference>
<name>A0ABD0LS90_9CAEN</name>
<comment type="caution">
    <text evidence="1">The sequence shown here is derived from an EMBL/GenBank/DDBJ whole genome shotgun (WGS) entry which is preliminary data.</text>
</comment>
<protein>
    <submittedName>
        <fullName evidence="1">Uncharacterized protein</fullName>
    </submittedName>
</protein>